<keyword evidence="1" id="KW-0805">Transcription regulation</keyword>
<dbReference type="GO" id="GO:0003677">
    <property type="term" value="F:DNA binding"/>
    <property type="evidence" value="ECO:0007669"/>
    <property type="project" value="UniProtKB-KW"/>
</dbReference>
<sequence length="384" mass="40488">MAGSSPVPSRVLDPTPAAPPSIGAPGRTRPTPADRGGTAGPTAGYAAGVIRIRLDDATVARTRIAVSPLWEIQTGFWLLHRNPDDLPWPYTDWARHARRVLAGLPRTAPVRVYLASGPPLPDFLSPVPPSATPGLTEEVAALRDTPVEVVRAQLARQWPDGVPDWLRPYADDPVPALHRLADDLLGWWDAALAPWWPAMRAALDEEVLHRAHALATAGPDALLADLHERAHWERGVLSLDKPWDYDLAAADRRLLLIPLIFSGGGLACSTDHPEVIAVSYPARGAALLAGGPAGAPASGTDRLALLLGRGRATVLRALVRPATTAGLAAALGLAPSTVSEHLAALVAAGVVQRRRVGRRVLYGLEPAGNALLGLLCGEPVRASA</sequence>
<feature type="domain" description="HTH crp-type" evidence="6">
    <location>
        <begin position="315"/>
        <end position="363"/>
    </location>
</feature>
<evidence type="ECO:0000256" key="4">
    <source>
        <dbReference type="SAM" id="MobiDB-lite"/>
    </source>
</evidence>
<dbReference type="Pfam" id="PF01022">
    <property type="entry name" value="HTH_5"/>
    <property type="match status" value="1"/>
</dbReference>
<keyword evidence="8" id="KW-1185">Reference proteome</keyword>
<evidence type="ECO:0000259" key="5">
    <source>
        <dbReference type="SMART" id="SM00418"/>
    </source>
</evidence>
<organism evidence="7 8">
    <name type="scientific">Micromonospora auratinigra</name>
    <dbReference type="NCBI Taxonomy" id="261654"/>
    <lineage>
        <taxon>Bacteria</taxon>
        <taxon>Bacillati</taxon>
        <taxon>Actinomycetota</taxon>
        <taxon>Actinomycetes</taxon>
        <taxon>Micromonosporales</taxon>
        <taxon>Micromonosporaceae</taxon>
        <taxon>Micromonospora</taxon>
    </lineage>
</organism>
<dbReference type="PANTHER" id="PTHR43132">
    <property type="entry name" value="ARSENICAL RESISTANCE OPERON REPRESSOR ARSR-RELATED"/>
    <property type="match status" value="1"/>
</dbReference>
<reference evidence="8" key="1">
    <citation type="submission" date="2016-06" db="EMBL/GenBank/DDBJ databases">
        <authorList>
            <person name="Varghese N."/>
            <person name="Submissions Spin"/>
        </authorList>
    </citation>
    <scope>NUCLEOTIDE SEQUENCE [LARGE SCALE GENOMIC DNA]</scope>
    <source>
        <strain evidence="8">DSM 44815</strain>
    </source>
</reference>
<dbReference type="InterPro" id="IPR036390">
    <property type="entry name" value="WH_DNA-bd_sf"/>
</dbReference>
<dbReference type="InterPro" id="IPR036388">
    <property type="entry name" value="WH-like_DNA-bd_sf"/>
</dbReference>
<dbReference type="EMBL" id="LT594323">
    <property type="protein sequence ID" value="SBT46120.1"/>
    <property type="molecule type" value="Genomic_DNA"/>
</dbReference>
<dbReference type="SUPFAM" id="SSF46785">
    <property type="entry name" value="Winged helix' DNA-binding domain"/>
    <property type="match status" value="1"/>
</dbReference>
<dbReference type="SMART" id="SM00418">
    <property type="entry name" value="HTH_ARSR"/>
    <property type="match status" value="1"/>
</dbReference>
<evidence type="ECO:0000256" key="1">
    <source>
        <dbReference type="ARBA" id="ARBA00023015"/>
    </source>
</evidence>
<dbReference type="SMART" id="SM00419">
    <property type="entry name" value="HTH_CRP"/>
    <property type="match status" value="1"/>
</dbReference>
<dbReference type="STRING" id="261654.GA0070611_3268"/>
<dbReference type="PANTHER" id="PTHR43132:SF8">
    <property type="entry name" value="HTH-TYPE TRANSCRIPTIONAL REGULATOR KMTR"/>
    <property type="match status" value="1"/>
</dbReference>
<feature type="domain" description="HTH arsR-type" evidence="5">
    <location>
        <begin position="301"/>
        <end position="376"/>
    </location>
</feature>
<dbReference type="InterPro" id="IPR001845">
    <property type="entry name" value="HTH_ArsR_DNA-bd_dom"/>
</dbReference>
<keyword evidence="2" id="KW-0238">DNA-binding</keyword>
<dbReference type="GO" id="GO:0003700">
    <property type="term" value="F:DNA-binding transcription factor activity"/>
    <property type="evidence" value="ECO:0007669"/>
    <property type="project" value="InterPro"/>
</dbReference>
<proteinExistence type="predicted"/>
<dbReference type="InterPro" id="IPR051011">
    <property type="entry name" value="Metal_resp_trans_reg"/>
</dbReference>
<dbReference type="Proteomes" id="UP000199385">
    <property type="component" value="Chromosome I"/>
</dbReference>
<dbReference type="AlphaFoldDB" id="A0A1A8ZQG5"/>
<evidence type="ECO:0000259" key="6">
    <source>
        <dbReference type="SMART" id="SM00419"/>
    </source>
</evidence>
<feature type="region of interest" description="Disordered" evidence="4">
    <location>
        <begin position="1"/>
        <end position="42"/>
    </location>
</feature>
<evidence type="ECO:0000313" key="8">
    <source>
        <dbReference type="Proteomes" id="UP000199385"/>
    </source>
</evidence>
<name>A0A1A8ZQG5_9ACTN</name>
<protein>
    <submittedName>
        <fullName evidence="7">Regulatory protein, arsR family</fullName>
    </submittedName>
</protein>
<keyword evidence="3" id="KW-0804">Transcription</keyword>
<accession>A0A1A8ZQG5</accession>
<gene>
    <name evidence="7" type="ORF">GA0070611_3268</name>
</gene>
<evidence type="ECO:0000256" key="3">
    <source>
        <dbReference type="ARBA" id="ARBA00023163"/>
    </source>
</evidence>
<dbReference type="InterPro" id="IPR012318">
    <property type="entry name" value="HTH_CRP"/>
</dbReference>
<dbReference type="Gene3D" id="1.10.10.10">
    <property type="entry name" value="Winged helix-like DNA-binding domain superfamily/Winged helix DNA-binding domain"/>
    <property type="match status" value="1"/>
</dbReference>
<evidence type="ECO:0000256" key="2">
    <source>
        <dbReference type="ARBA" id="ARBA00023125"/>
    </source>
</evidence>
<evidence type="ECO:0000313" key="7">
    <source>
        <dbReference type="EMBL" id="SBT46120.1"/>
    </source>
</evidence>
<dbReference type="PATRIC" id="fig|261654.4.peg.3322"/>